<feature type="binding site" evidence="13">
    <location>
        <begin position="8"/>
        <end position="13"/>
    </location>
    <ligand>
        <name>NAD(+)</name>
        <dbReference type="ChEBI" id="CHEBI:57540"/>
    </ligand>
</feature>
<evidence type="ECO:0000313" key="16">
    <source>
        <dbReference type="EMBL" id="KKB96636.1"/>
    </source>
</evidence>
<dbReference type="PATRIC" id="fig|1607817.3.peg.252"/>
<comment type="catalytic activity">
    <reaction evidence="11 13">
        <text>(S)-2,3,4,5-tetrahydrodipicolinate + NADP(+) + H2O = (2S,4S)-4-hydroxy-2,3,4,5-tetrahydrodipicolinate + NADPH + H(+)</text>
        <dbReference type="Rhea" id="RHEA:35331"/>
        <dbReference type="ChEBI" id="CHEBI:15377"/>
        <dbReference type="ChEBI" id="CHEBI:15378"/>
        <dbReference type="ChEBI" id="CHEBI:16845"/>
        <dbReference type="ChEBI" id="CHEBI:57783"/>
        <dbReference type="ChEBI" id="CHEBI:58349"/>
        <dbReference type="ChEBI" id="CHEBI:67139"/>
        <dbReference type="EC" id="1.17.1.8"/>
    </reaction>
</comment>
<dbReference type="PANTHER" id="PTHR20836:SF0">
    <property type="entry name" value="4-HYDROXY-TETRAHYDRODIPICOLINATE REDUCTASE 1, CHLOROPLASTIC-RELATED"/>
    <property type="match status" value="1"/>
</dbReference>
<evidence type="ECO:0000313" key="17">
    <source>
        <dbReference type="Proteomes" id="UP000033358"/>
    </source>
</evidence>
<comment type="subcellular location">
    <subcellularLocation>
        <location evidence="13">Cytoplasm</location>
    </subcellularLocation>
</comment>
<reference evidence="16 17" key="1">
    <citation type="submission" date="2015-02" db="EMBL/GenBank/DDBJ databases">
        <title>Single cell genomics of a rare environmental alphaproteobacterium provides unique insights into Rickettsiaceae evolution.</title>
        <authorList>
            <person name="Martijn J."/>
            <person name="Schulz F."/>
            <person name="Zaremba-Niedzwiedzka K."/>
            <person name="Viklund J."/>
            <person name="Stepanauskas R."/>
            <person name="Andersson S.G.E."/>
            <person name="Horn M."/>
            <person name="Guy L."/>
            <person name="Ettema T.J.G."/>
        </authorList>
    </citation>
    <scope>NUCLEOTIDE SEQUENCE [LARGE SCALE GENOMIC DNA]</scope>
    <source>
        <strain evidence="16 17">SCGC AAA041-L04</strain>
    </source>
</reference>
<dbReference type="InterPro" id="IPR023940">
    <property type="entry name" value="DHDPR_bac"/>
</dbReference>
<dbReference type="InterPro" id="IPR036291">
    <property type="entry name" value="NAD(P)-bd_dom_sf"/>
</dbReference>
<dbReference type="InterPro" id="IPR000846">
    <property type="entry name" value="DapB_N"/>
</dbReference>
<dbReference type="UniPathway" id="UPA00034">
    <property type="reaction ID" value="UER00018"/>
</dbReference>
<keyword evidence="17" id="KW-1185">Reference proteome</keyword>
<name>A0A0F5MPL1_9RICK</name>
<dbReference type="Gene3D" id="3.30.360.10">
    <property type="entry name" value="Dihydrodipicolinate Reductase, domain 2"/>
    <property type="match status" value="1"/>
</dbReference>
<comment type="pathway">
    <text evidence="9 13">Amino-acid biosynthesis; L-lysine biosynthesis via DAP pathway; (S)-tetrahydrodipicolinate from L-aspartate: step 4/4.</text>
</comment>
<dbReference type="PIRSF" id="PIRSF000161">
    <property type="entry name" value="DHPR"/>
    <property type="match status" value="1"/>
</dbReference>
<dbReference type="CDD" id="cd02274">
    <property type="entry name" value="DHDPR_N"/>
    <property type="match status" value="1"/>
</dbReference>
<evidence type="ECO:0000256" key="4">
    <source>
        <dbReference type="ARBA" id="ARBA00022857"/>
    </source>
</evidence>
<feature type="binding site" evidence="13">
    <location>
        <position position="35"/>
    </location>
    <ligand>
        <name>NADP(+)</name>
        <dbReference type="ChEBI" id="CHEBI:58349"/>
    </ligand>
</feature>
<keyword evidence="4 13" id="KW-0521">NADP</keyword>
<feature type="active site" description="Proton donor/acceptor" evidence="13">
    <location>
        <position position="154"/>
    </location>
</feature>
<keyword evidence="6 13" id="KW-0560">Oxidoreductase</keyword>
<comment type="function">
    <text evidence="13">Catalyzes the conversion of 4-hydroxy-tetrahydrodipicolinate (HTPA) to tetrahydrodipicolinate.</text>
</comment>
<keyword evidence="7 13" id="KW-0520">NAD</keyword>
<keyword evidence="3 13" id="KW-0028">Amino-acid biosynthesis</keyword>
<organism evidence="16 17">
    <name type="scientific">Candidatus Arcanibacter lacustris</name>
    <dbReference type="NCBI Taxonomy" id="1607817"/>
    <lineage>
        <taxon>Bacteria</taxon>
        <taxon>Pseudomonadati</taxon>
        <taxon>Pseudomonadota</taxon>
        <taxon>Alphaproteobacteria</taxon>
        <taxon>Rickettsiales</taxon>
        <taxon>Candidatus Arcanibacter</taxon>
    </lineage>
</organism>
<evidence type="ECO:0000256" key="10">
    <source>
        <dbReference type="ARBA" id="ARBA00038983"/>
    </source>
</evidence>
<feature type="active site" description="Proton donor" evidence="13">
    <location>
        <position position="158"/>
    </location>
</feature>
<dbReference type="GO" id="GO:0009089">
    <property type="term" value="P:lysine biosynthetic process via diaminopimelate"/>
    <property type="evidence" value="ECO:0007669"/>
    <property type="project" value="UniProtKB-UniRule"/>
</dbReference>
<evidence type="ECO:0000256" key="13">
    <source>
        <dbReference type="HAMAP-Rule" id="MF_00102"/>
    </source>
</evidence>
<evidence type="ECO:0000256" key="9">
    <source>
        <dbReference type="ARBA" id="ARBA00037922"/>
    </source>
</evidence>
<dbReference type="SUPFAM" id="SSF51735">
    <property type="entry name" value="NAD(P)-binding Rossmann-fold domains"/>
    <property type="match status" value="1"/>
</dbReference>
<dbReference type="Pfam" id="PF05173">
    <property type="entry name" value="DapB_C"/>
    <property type="match status" value="1"/>
</dbReference>
<evidence type="ECO:0000256" key="6">
    <source>
        <dbReference type="ARBA" id="ARBA00023002"/>
    </source>
</evidence>
<feature type="binding site" evidence="13">
    <location>
        <begin position="164"/>
        <end position="165"/>
    </location>
    <ligand>
        <name>(S)-2,3,4,5-tetrahydrodipicolinate</name>
        <dbReference type="ChEBI" id="CHEBI:16845"/>
    </ligand>
</feature>
<dbReference type="EMBL" id="JYHA01000035">
    <property type="protein sequence ID" value="KKB96636.1"/>
    <property type="molecule type" value="Genomic_DNA"/>
</dbReference>
<dbReference type="SUPFAM" id="SSF55347">
    <property type="entry name" value="Glyceraldehyde-3-phosphate dehydrogenase-like, C-terminal domain"/>
    <property type="match status" value="1"/>
</dbReference>
<sequence>MLKIGLVGASGKMASYLLEEITNSNKMKLTYALVRPKSPHLGKDIGEFFNHKPVGILFTDSLDMWDQVDIVIDFSSNEISLEIAKLCAKHHKIHIIGTTAINDDQQKLLKEYAKDSTIVFSFNMSFAVNLLADLVYEVARKLGGEFDIEILETHHRNKKDAPSGTALMLGEAAAKGRDIDFIDKKIFDRSALNSPRKTGDIGFASIRGGESIFEHNVMFIGDNERIELSHKATSRVIYAQGAIKAALWATKQPYGLYSMKDVIGVK</sequence>
<dbReference type="GO" id="GO:0019877">
    <property type="term" value="P:diaminopimelate biosynthetic process"/>
    <property type="evidence" value="ECO:0007669"/>
    <property type="project" value="UniProtKB-UniRule"/>
</dbReference>
<feature type="binding site" evidence="13">
    <location>
        <begin position="121"/>
        <end position="124"/>
    </location>
    <ligand>
        <name>NAD(+)</name>
        <dbReference type="ChEBI" id="CHEBI:57540"/>
    </ligand>
</feature>
<comment type="caution">
    <text evidence="13">Lacks conserved residue(s) required for the propagation of feature annotation.</text>
</comment>
<dbReference type="GO" id="GO:0050661">
    <property type="term" value="F:NADP binding"/>
    <property type="evidence" value="ECO:0007669"/>
    <property type="project" value="UniProtKB-UniRule"/>
</dbReference>
<keyword evidence="5 13" id="KW-0220">Diaminopimelate biosynthesis</keyword>
<feature type="domain" description="Dihydrodipicolinate reductase C-terminal" evidence="15">
    <location>
        <begin position="128"/>
        <end position="263"/>
    </location>
</feature>
<dbReference type="NCBIfam" id="TIGR00036">
    <property type="entry name" value="dapB"/>
    <property type="match status" value="1"/>
</dbReference>
<dbReference type="GO" id="GO:0016726">
    <property type="term" value="F:oxidoreductase activity, acting on CH or CH2 groups, NAD or NADP as acceptor"/>
    <property type="evidence" value="ECO:0007669"/>
    <property type="project" value="UniProtKB-UniRule"/>
</dbReference>
<dbReference type="GO" id="GO:0051287">
    <property type="term" value="F:NAD binding"/>
    <property type="evidence" value="ECO:0007669"/>
    <property type="project" value="UniProtKB-UniRule"/>
</dbReference>
<evidence type="ECO:0000256" key="1">
    <source>
        <dbReference type="ARBA" id="ARBA00006642"/>
    </source>
</evidence>
<evidence type="ECO:0000256" key="8">
    <source>
        <dbReference type="ARBA" id="ARBA00023154"/>
    </source>
</evidence>
<dbReference type="InterPro" id="IPR022663">
    <property type="entry name" value="DapB_C"/>
</dbReference>
<feature type="binding site" evidence="13">
    <location>
        <position position="155"/>
    </location>
    <ligand>
        <name>(S)-2,3,4,5-tetrahydrodipicolinate</name>
        <dbReference type="ChEBI" id="CHEBI:16845"/>
    </ligand>
</feature>
<proteinExistence type="inferred from homology"/>
<comment type="caution">
    <text evidence="16">The sequence shown here is derived from an EMBL/GenBank/DDBJ whole genome shotgun (WGS) entry which is preliminary data.</text>
</comment>
<dbReference type="InterPro" id="IPR022664">
    <property type="entry name" value="DapB_N_CS"/>
</dbReference>
<dbReference type="HAMAP" id="MF_00102">
    <property type="entry name" value="DapB"/>
    <property type="match status" value="1"/>
</dbReference>
<dbReference type="PROSITE" id="PS01298">
    <property type="entry name" value="DAPB"/>
    <property type="match status" value="1"/>
</dbReference>
<dbReference type="EC" id="1.17.1.8" evidence="10 13"/>
<evidence type="ECO:0000256" key="2">
    <source>
        <dbReference type="ARBA" id="ARBA00022490"/>
    </source>
</evidence>
<comment type="catalytic activity">
    <reaction evidence="12 13">
        <text>(S)-2,3,4,5-tetrahydrodipicolinate + NAD(+) + H2O = (2S,4S)-4-hydroxy-2,3,4,5-tetrahydrodipicolinate + NADH + H(+)</text>
        <dbReference type="Rhea" id="RHEA:35323"/>
        <dbReference type="ChEBI" id="CHEBI:15377"/>
        <dbReference type="ChEBI" id="CHEBI:15378"/>
        <dbReference type="ChEBI" id="CHEBI:16845"/>
        <dbReference type="ChEBI" id="CHEBI:57540"/>
        <dbReference type="ChEBI" id="CHEBI:57945"/>
        <dbReference type="ChEBI" id="CHEBI:67139"/>
        <dbReference type="EC" id="1.17.1.8"/>
    </reaction>
</comment>
<accession>A0A0F5MPL1</accession>
<feature type="domain" description="Dihydrodipicolinate reductase N-terminal" evidence="14">
    <location>
        <begin position="3"/>
        <end position="124"/>
    </location>
</feature>
<evidence type="ECO:0000259" key="15">
    <source>
        <dbReference type="Pfam" id="PF05173"/>
    </source>
</evidence>
<dbReference type="Gene3D" id="3.40.50.720">
    <property type="entry name" value="NAD(P)-binding Rossmann-like Domain"/>
    <property type="match status" value="1"/>
</dbReference>
<keyword evidence="8 13" id="KW-0457">Lysine biosynthesis</keyword>
<evidence type="ECO:0000256" key="5">
    <source>
        <dbReference type="ARBA" id="ARBA00022915"/>
    </source>
</evidence>
<dbReference type="AlphaFoldDB" id="A0A0F5MPL1"/>
<evidence type="ECO:0000259" key="14">
    <source>
        <dbReference type="Pfam" id="PF01113"/>
    </source>
</evidence>
<gene>
    <name evidence="13 16" type="primary">dapB</name>
    <name evidence="16" type="ORF">SZ25_00251</name>
</gene>
<dbReference type="Proteomes" id="UP000033358">
    <property type="component" value="Unassembled WGS sequence"/>
</dbReference>
<dbReference type="Pfam" id="PF01113">
    <property type="entry name" value="DapB_N"/>
    <property type="match status" value="1"/>
</dbReference>
<evidence type="ECO:0000256" key="7">
    <source>
        <dbReference type="ARBA" id="ARBA00023027"/>
    </source>
</evidence>
<keyword evidence="2 13" id="KW-0963">Cytoplasm</keyword>
<comment type="similarity">
    <text evidence="1 13">Belongs to the DapB family.</text>
</comment>
<dbReference type="PANTHER" id="PTHR20836">
    <property type="entry name" value="DIHYDRODIPICOLINATE REDUCTASE"/>
    <property type="match status" value="1"/>
</dbReference>
<feature type="binding site" evidence="13">
    <location>
        <begin position="97"/>
        <end position="99"/>
    </location>
    <ligand>
        <name>NAD(+)</name>
        <dbReference type="ChEBI" id="CHEBI:57540"/>
    </ligand>
</feature>
<comment type="subunit">
    <text evidence="13">Homotetramer.</text>
</comment>
<evidence type="ECO:0000256" key="12">
    <source>
        <dbReference type="ARBA" id="ARBA00049396"/>
    </source>
</evidence>
<comment type="caution">
    <text evidence="13">Was originally thought to be a dihydrodipicolinate reductase (DHDPR), catalyzing the conversion of dihydrodipicolinate to tetrahydrodipicolinate. However, it was shown in E.coli that the substrate of the enzymatic reaction is not dihydrodipicolinate (DHDP) but in fact (2S,4S)-4-hydroxy-2,3,4,5-tetrahydrodipicolinic acid (HTPA), the product released by the DapA-catalyzed reaction.</text>
</comment>
<dbReference type="GO" id="GO:0005737">
    <property type="term" value="C:cytoplasm"/>
    <property type="evidence" value="ECO:0007669"/>
    <property type="project" value="UniProtKB-SubCell"/>
</dbReference>
<dbReference type="GO" id="GO:0008839">
    <property type="term" value="F:4-hydroxy-tetrahydrodipicolinate reductase"/>
    <property type="evidence" value="ECO:0007669"/>
    <property type="project" value="UniProtKB-UniRule"/>
</dbReference>
<protein>
    <recommendedName>
        <fullName evidence="10 13">4-hydroxy-tetrahydrodipicolinate reductase</fullName>
        <shortName evidence="13">HTPA reductase</shortName>
        <ecNumber evidence="10 13">1.17.1.8</ecNumber>
    </recommendedName>
</protein>
<evidence type="ECO:0000256" key="3">
    <source>
        <dbReference type="ARBA" id="ARBA00022605"/>
    </source>
</evidence>
<evidence type="ECO:0000256" key="11">
    <source>
        <dbReference type="ARBA" id="ARBA00049080"/>
    </source>
</evidence>